<sequence>MPLIPLICTDTVPEHERVDWFTDTVGRLIAPVRLSCPDPGMFRARVGTLDLGATAFSLFDHTPLRSFRTPSLIRLHDPEHYQLALVTSGSAVLTQCRRTVSLTAGDWVLFDTSHEYETETTDRNGLRHLLLRLPRHSVPLPPDRIDALLATRLSCGGGIGEVLRGHLLSIARHGGRLRAGDTERLNAVTRDLAVAFLAHHLDRQRTLPDEAHRTSLLTRIDYFIDVNLTDPGLTPAAIADHHRVSVRTLHALFESRRTTVAATIRRRRLERCRRDLSDPELASRRIADIAAHWGFTNPSVFSRTFRATYGATPGTYRRKELPTQRGERHRRRHGHG</sequence>
<keyword evidence="7" id="KW-1185">Reference proteome</keyword>
<dbReference type="InterPro" id="IPR020449">
    <property type="entry name" value="Tscrpt_reg_AraC-type_HTH"/>
</dbReference>
<dbReference type="PROSITE" id="PS01124">
    <property type="entry name" value="HTH_ARAC_FAMILY_2"/>
    <property type="match status" value="1"/>
</dbReference>
<evidence type="ECO:0000256" key="3">
    <source>
        <dbReference type="ARBA" id="ARBA00023163"/>
    </source>
</evidence>
<dbReference type="Gene3D" id="1.10.10.60">
    <property type="entry name" value="Homeodomain-like"/>
    <property type="match status" value="1"/>
</dbReference>
<name>A0A7G3UDV0_STRT9</name>
<dbReference type="GO" id="GO:0043565">
    <property type="term" value="F:sequence-specific DNA binding"/>
    <property type="evidence" value="ECO:0007669"/>
    <property type="project" value="InterPro"/>
</dbReference>
<dbReference type="SUPFAM" id="SSF46689">
    <property type="entry name" value="Homeodomain-like"/>
    <property type="match status" value="1"/>
</dbReference>
<dbReference type="PANTHER" id="PTHR46796:SF6">
    <property type="entry name" value="ARAC SUBFAMILY"/>
    <property type="match status" value="1"/>
</dbReference>
<evidence type="ECO:0000256" key="1">
    <source>
        <dbReference type="ARBA" id="ARBA00023015"/>
    </source>
</evidence>
<reference evidence="6 7" key="1">
    <citation type="journal article" date="2012" name="J. Bacteriol.">
        <title>Draft genome of Streptomyces tsukubaensis NRRL 18488, the producer of the clinically important immunosuppressant tacrolimus (FK506).</title>
        <authorList>
            <person name="Barreiro C."/>
            <person name="Prieto C."/>
            <person name="Sola-Landa A."/>
            <person name="Solera E."/>
            <person name="Martinez-Castro M."/>
            <person name="Perez-Redondo R."/>
            <person name="Garcia-Estrada C."/>
            <person name="Aparicio J.F."/>
            <person name="Fernandez-Martinez L.T."/>
            <person name="Santos-Aberturas J."/>
            <person name="Salehi-Najafabadi Z."/>
            <person name="Rodriguez-Garcia A."/>
            <person name="Tauch A."/>
            <person name="Martin J.F."/>
        </authorList>
    </citation>
    <scope>NUCLEOTIDE SEQUENCE [LARGE SCALE GENOMIC DNA]</scope>
    <source>
        <strain evidence="7">DSM 42081 / NBRC 108919 / NRRL 18488 / 9993</strain>
    </source>
</reference>
<keyword evidence="2" id="KW-0238">DNA-binding</keyword>
<dbReference type="EMBL" id="CP029159">
    <property type="protein sequence ID" value="QKM67509.1"/>
    <property type="molecule type" value="Genomic_DNA"/>
</dbReference>
<protein>
    <submittedName>
        <fullName evidence="6">AraC family transcriptional regulator</fullName>
    </submittedName>
</protein>
<dbReference type="InterPro" id="IPR018060">
    <property type="entry name" value="HTH_AraC"/>
</dbReference>
<keyword evidence="3" id="KW-0804">Transcription</keyword>
<dbReference type="InterPro" id="IPR009057">
    <property type="entry name" value="Homeodomain-like_sf"/>
</dbReference>
<gene>
    <name evidence="6" type="ORF">STSU_010365</name>
</gene>
<dbReference type="PANTHER" id="PTHR46796">
    <property type="entry name" value="HTH-TYPE TRANSCRIPTIONAL ACTIVATOR RHAS-RELATED"/>
    <property type="match status" value="1"/>
</dbReference>
<dbReference type="SUPFAM" id="SSF51215">
    <property type="entry name" value="Regulatory protein AraC"/>
    <property type="match status" value="1"/>
</dbReference>
<dbReference type="AlphaFoldDB" id="A0A7G3UDV0"/>
<keyword evidence="1" id="KW-0805">Transcription regulation</keyword>
<dbReference type="Pfam" id="PF12833">
    <property type="entry name" value="HTH_18"/>
    <property type="match status" value="1"/>
</dbReference>
<dbReference type="InterPro" id="IPR050204">
    <property type="entry name" value="AraC_XylS_family_regulators"/>
</dbReference>
<evidence type="ECO:0000256" key="4">
    <source>
        <dbReference type="SAM" id="MobiDB-lite"/>
    </source>
</evidence>
<evidence type="ECO:0000259" key="5">
    <source>
        <dbReference type="PROSITE" id="PS01124"/>
    </source>
</evidence>
<feature type="compositionally biased region" description="Basic residues" evidence="4">
    <location>
        <begin position="327"/>
        <end position="336"/>
    </location>
</feature>
<accession>A0A7G3UDV0</accession>
<evidence type="ECO:0000256" key="2">
    <source>
        <dbReference type="ARBA" id="ARBA00023125"/>
    </source>
</evidence>
<dbReference type="PRINTS" id="PR00032">
    <property type="entry name" value="HTHARAC"/>
</dbReference>
<feature type="compositionally biased region" description="Basic and acidic residues" evidence="4">
    <location>
        <begin position="317"/>
        <end position="326"/>
    </location>
</feature>
<evidence type="ECO:0000313" key="7">
    <source>
        <dbReference type="Proteomes" id="UP000005940"/>
    </source>
</evidence>
<dbReference type="Pfam" id="PF14525">
    <property type="entry name" value="AraC_binding_2"/>
    <property type="match status" value="1"/>
</dbReference>
<dbReference type="SMART" id="SM00342">
    <property type="entry name" value="HTH_ARAC"/>
    <property type="match status" value="1"/>
</dbReference>
<dbReference type="Proteomes" id="UP000005940">
    <property type="component" value="Chromosome"/>
</dbReference>
<dbReference type="InterPro" id="IPR037923">
    <property type="entry name" value="HTH-like"/>
</dbReference>
<organism evidence="6 7">
    <name type="scientific">Streptomyces tsukubensis (strain DSM 42081 / NBRC 108919 / NRRL 18488 / 9993)</name>
    <dbReference type="NCBI Taxonomy" id="1114943"/>
    <lineage>
        <taxon>Bacteria</taxon>
        <taxon>Bacillati</taxon>
        <taxon>Actinomycetota</taxon>
        <taxon>Actinomycetes</taxon>
        <taxon>Kitasatosporales</taxon>
        <taxon>Streptomycetaceae</taxon>
        <taxon>Streptomyces</taxon>
    </lineage>
</organism>
<dbReference type="InterPro" id="IPR035418">
    <property type="entry name" value="AraC-bd_2"/>
</dbReference>
<feature type="region of interest" description="Disordered" evidence="4">
    <location>
        <begin position="312"/>
        <end position="336"/>
    </location>
</feature>
<feature type="domain" description="HTH araC/xylS-type" evidence="5">
    <location>
        <begin position="218"/>
        <end position="319"/>
    </location>
</feature>
<evidence type="ECO:0000313" key="6">
    <source>
        <dbReference type="EMBL" id="QKM67509.1"/>
    </source>
</evidence>
<dbReference type="GO" id="GO:0003700">
    <property type="term" value="F:DNA-binding transcription factor activity"/>
    <property type="evidence" value="ECO:0007669"/>
    <property type="project" value="InterPro"/>
</dbReference>
<proteinExistence type="predicted"/>